<dbReference type="Proteomes" id="UP000298327">
    <property type="component" value="Unassembled WGS sequence"/>
</dbReference>
<dbReference type="OrthoDB" id="2564984at2759"/>
<feature type="region of interest" description="Disordered" evidence="1">
    <location>
        <begin position="1"/>
        <end position="73"/>
    </location>
</feature>
<organism evidence="3 4">
    <name type="scientific">Dentipellis fragilis</name>
    <dbReference type="NCBI Taxonomy" id="205917"/>
    <lineage>
        <taxon>Eukaryota</taxon>
        <taxon>Fungi</taxon>
        <taxon>Dikarya</taxon>
        <taxon>Basidiomycota</taxon>
        <taxon>Agaricomycotina</taxon>
        <taxon>Agaricomycetes</taxon>
        <taxon>Russulales</taxon>
        <taxon>Hericiaceae</taxon>
        <taxon>Dentipellis</taxon>
    </lineage>
</organism>
<evidence type="ECO:0000313" key="4">
    <source>
        <dbReference type="Proteomes" id="UP000298327"/>
    </source>
</evidence>
<keyword evidence="2" id="KW-0472">Membrane</keyword>
<dbReference type="AlphaFoldDB" id="A0A4Y9ZFY5"/>
<dbReference type="EMBL" id="SEOQ01000008">
    <property type="protein sequence ID" value="TFY72688.1"/>
    <property type="molecule type" value="Genomic_DNA"/>
</dbReference>
<keyword evidence="4" id="KW-1185">Reference proteome</keyword>
<reference evidence="3 4" key="1">
    <citation type="submission" date="2019-02" db="EMBL/GenBank/DDBJ databases">
        <title>Genome sequencing of the rare red list fungi Dentipellis fragilis.</title>
        <authorList>
            <person name="Buettner E."/>
            <person name="Kellner H."/>
        </authorList>
    </citation>
    <scope>NUCLEOTIDE SEQUENCE [LARGE SCALE GENOMIC DNA]</scope>
    <source>
        <strain evidence="3 4">DSM 105465</strain>
    </source>
</reference>
<keyword evidence="2" id="KW-1133">Transmembrane helix</keyword>
<name>A0A4Y9ZFY5_9AGAM</name>
<accession>A0A4Y9ZFY5</accession>
<gene>
    <name evidence="3" type="ORF">EVG20_g354</name>
</gene>
<keyword evidence="2" id="KW-0812">Transmembrane</keyword>
<dbReference type="STRING" id="205917.A0A4Y9ZFY5"/>
<sequence length="133" mass="14500">MIINEQKAEQANGDVETPAAPPPAYPSQYPTSPGPSYYPQSPQANPEPRNSGYPPHSGPWSPRNQPPYDPQTQWLGEQYRSQLLARCAQGDHDVSTSFGLCGILCAILLFPLGLICLCIDTEKKCSRCGVRLG</sequence>
<protein>
    <submittedName>
        <fullName evidence="3">Uncharacterized protein</fullName>
    </submittedName>
</protein>
<evidence type="ECO:0000313" key="3">
    <source>
        <dbReference type="EMBL" id="TFY72688.1"/>
    </source>
</evidence>
<feature type="compositionally biased region" description="Low complexity" evidence="1">
    <location>
        <begin position="26"/>
        <end position="43"/>
    </location>
</feature>
<proteinExistence type="predicted"/>
<comment type="caution">
    <text evidence="3">The sequence shown here is derived from an EMBL/GenBank/DDBJ whole genome shotgun (WGS) entry which is preliminary data.</text>
</comment>
<feature type="transmembrane region" description="Helical" evidence="2">
    <location>
        <begin position="97"/>
        <end position="119"/>
    </location>
</feature>
<evidence type="ECO:0000256" key="2">
    <source>
        <dbReference type="SAM" id="Phobius"/>
    </source>
</evidence>
<evidence type="ECO:0000256" key="1">
    <source>
        <dbReference type="SAM" id="MobiDB-lite"/>
    </source>
</evidence>
<dbReference type="InterPro" id="IPR019317">
    <property type="entry name" value="BRI3"/>
</dbReference>
<dbReference type="Pfam" id="PF10164">
    <property type="entry name" value="BRI3"/>
    <property type="match status" value="1"/>
</dbReference>